<feature type="compositionally biased region" description="Basic and acidic residues" evidence="18">
    <location>
        <begin position="798"/>
        <end position="810"/>
    </location>
</feature>
<evidence type="ECO:0000256" key="14">
    <source>
        <dbReference type="ARBA" id="ARBA00023113"/>
    </source>
</evidence>
<dbReference type="InterPro" id="IPR039537">
    <property type="entry name" value="Retrotran_Ty1/copia-like"/>
</dbReference>
<keyword evidence="13" id="KW-0808">Transferase</keyword>
<keyword evidence="7" id="KW-0255">Endonuclease</keyword>
<dbReference type="GO" id="GO:0003964">
    <property type="term" value="F:RNA-directed DNA polymerase activity"/>
    <property type="evidence" value="ECO:0007669"/>
    <property type="project" value="UniProtKB-KW"/>
</dbReference>
<dbReference type="InterPro" id="IPR012337">
    <property type="entry name" value="RNaseH-like_sf"/>
</dbReference>
<evidence type="ECO:0000256" key="12">
    <source>
        <dbReference type="ARBA" id="ARBA00022918"/>
    </source>
</evidence>
<evidence type="ECO:0000256" key="1">
    <source>
        <dbReference type="ARBA" id="ARBA00002180"/>
    </source>
</evidence>
<keyword evidence="16" id="KW-0511">Multifunctional enzyme</keyword>
<evidence type="ECO:0000256" key="8">
    <source>
        <dbReference type="ARBA" id="ARBA00022801"/>
    </source>
</evidence>
<keyword evidence="9" id="KW-0067">ATP-binding</keyword>
<dbReference type="GO" id="GO:0006310">
    <property type="term" value="P:DNA recombination"/>
    <property type="evidence" value="ECO:0007669"/>
    <property type="project" value="UniProtKB-KW"/>
</dbReference>
<dbReference type="GO" id="GO:0005524">
    <property type="term" value="F:ATP binding"/>
    <property type="evidence" value="ECO:0007669"/>
    <property type="project" value="UniProtKB-KW"/>
</dbReference>
<dbReference type="InterPro" id="IPR036397">
    <property type="entry name" value="RNaseH_sf"/>
</dbReference>
<protein>
    <submittedName>
        <fullName evidence="20">Retrovirus-related Pol polyprotein from transposon TNT 1-94</fullName>
    </submittedName>
</protein>
<evidence type="ECO:0000256" key="2">
    <source>
        <dbReference type="ARBA" id="ARBA00022612"/>
    </source>
</evidence>
<evidence type="ECO:0000256" key="17">
    <source>
        <dbReference type="SAM" id="Coils"/>
    </source>
</evidence>
<keyword evidence="13" id="KW-0548">Nucleotidyltransferase</keyword>
<evidence type="ECO:0000256" key="7">
    <source>
        <dbReference type="ARBA" id="ARBA00022759"/>
    </source>
</evidence>
<evidence type="ECO:0000256" key="13">
    <source>
        <dbReference type="ARBA" id="ARBA00022932"/>
    </source>
</evidence>
<dbReference type="GO" id="GO:0003887">
    <property type="term" value="F:DNA-directed DNA polymerase activity"/>
    <property type="evidence" value="ECO:0007669"/>
    <property type="project" value="UniProtKB-KW"/>
</dbReference>
<keyword evidence="5" id="KW-0479">Metal-binding</keyword>
<keyword evidence="13" id="KW-0239">DNA-directed DNA polymerase</keyword>
<evidence type="ECO:0000256" key="9">
    <source>
        <dbReference type="ARBA" id="ARBA00022840"/>
    </source>
</evidence>
<reference evidence="20" key="1">
    <citation type="journal article" date="2019" name="Sci. Rep.">
        <title>Draft genome of Tanacetum cinerariifolium, the natural source of mosquito coil.</title>
        <authorList>
            <person name="Yamashiro T."/>
            <person name="Shiraishi A."/>
            <person name="Satake H."/>
            <person name="Nakayama K."/>
        </authorList>
    </citation>
    <scope>NUCLEOTIDE SEQUENCE</scope>
</reference>
<dbReference type="GO" id="GO:0046872">
    <property type="term" value="F:metal ion binding"/>
    <property type="evidence" value="ECO:0007669"/>
    <property type="project" value="UniProtKB-KW"/>
</dbReference>
<evidence type="ECO:0000256" key="18">
    <source>
        <dbReference type="SAM" id="MobiDB-lite"/>
    </source>
</evidence>
<dbReference type="GO" id="GO:0015074">
    <property type="term" value="P:DNA integration"/>
    <property type="evidence" value="ECO:0007669"/>
    <property type="project" value="UniProtKB-KW"/>
</dbReference>
<dbReference type="InterPro" id="IPR025724">
    <property type="entry name" value="GAG-pre-integrase_dom"/>
</dbReference>
<dbReference type="PANTHER" id="PTHR42648">
    <property type="entry name" value="TRANSPOSASE, PUTATIVE-RELATED"/>
    <property type="match status" value="1"/>
</dbReference>
<evidence type="ECO:0000259" key="19">
    <source>
        <dbReference type="PROSITE" id="PS50994"/>
    </source>
</evidence>
<feature type="region of interest" description="Disordered" evidence="18">
    <location>
        <begin position="93"/>
        <end position="117"/>
    </location>
</feature>
<comment type="function">
    <text evidence="1">The aspartyl protease (PR) mediates the proteolytic cleavages of the Gag and Gag-Pol polyproteins after assembly of the VLP.</text>
</comment>
<feature type="coiled-coil region" evidence="17">
    <location>
        <begin position="1"/>
        <end position="35"/>
    </location>
</feature>
<dbReference type="Pfam" id="PF13976">
    <property type="entry name" value="gag_pre-integrs"/>
    <property type="match status" value="1"/>
</dbReference>
<dbReference type="InterPro" id="IPR001584">
    <property type="entry name" value="Integrase_cat-core"/>
</dbReference>
<dbReference type="PROSITE" id="PS50994">
    <property type="entry name" value="INTEGRASE"/>
    <property type="match status" value="1"/>
</dbReference>
<feature type="region of interest" description="Disordered" evidence="18">
    <location>
        <begin position="570"/>
        <end position="615"/>
    </location>
</feature>
<evidence type="ECO:0000256" key="16">
    <source>
        <dbReference type="ARBA" id="ARBA00023268"/>
    </source>
</evidence>
<accession>A0A6L2NBG6</accession>
<dbReference type="GO" id="GO:0006508">
    <property type="term" value="P:proteolysis"/>
    <property type="evidence" value="ECO:0007669"/>
    <property type="project" value="UniProtKB-KW"/>
</dbReference>
<sequence>MHADLKYVESLENEIDELESDKAKFSNMYDTLLQECVSNDVMCSYLHSLSDLDAHFKLQCLYLHRVKECECLAQKLLTQTESARVIHKTNISRPPHRSTQMKDKVVPNNSQVKDKKAEVEDHPKISIALDHFACVTKLLNDMNARTKKPNVVPISTRKPKGHANKSIATPPKKIVASESTTQKSKSYYRRLYEKTSKAWKWWIEQQCPSRYKWIVQLILFVVEFGCTKHMTGNLTLLCNFVEKYLGTVPFGNDQFAPILGYGDLVQGNITINIVYYVEVLNHNLFLVGQFCDADLEVAFWKSTCFVINLQGNDLLTDNCGSDLYIISLQETTSSTPICLIAKASPTQAWLWHRRLSHLNFDYINLLSKKDVVIGLPKLKFVKDQLCSSCELSKAKISSFKTKAVPSSKGRLNLLYMDLCGPMRVASINGKKYILVIVDEYSRYTWTLFLSSKDETPAKKELSIKFPLLEHLNRTALSKDETALLLRLLERCSQLLKFLCSFGLKDGENLDKMKEKEDPCILALDYDNSGPVPQLQNVSPSADTIAPLQQELDLLFGPLYDEFFNKGTLSVNKSSSPTNISKQQDTPPTMNNPSLIEPTTPTSNVHAEENNDNQAEDTQFHQDEYINPFCTPVREVVESSSRNIDNSNPVQTKRQLVTDPEMCMFALTVSTAEPKTIKEAMADSAWIEAMQEELHQFDRLQMDVKTEFLNGLLKEEVYVAQQDGFVDLDHPYKVYRLKKALYRLKQAPRSNEYQLVDMFTKALPEDRFKYLVRRIGTRCLTLTELEVDGSGSNTGGEFRNPRGGRETRGGEDGLEGPGGQLSIIDT</sequence>
<keyword evidence="2" id="KW-1188">Viral release from host cell</keyword>
<keyword evidence="4" id="KW-0540">Nuclease</keyword>
<keyword evidence="8" id="KW-0378">Hydrolase</keyword>
<evidence type="ECO:0000256" key="15">
    <source>
        <dbReference type="ARBA" id="ARBA00023172"/>
    </source>
</evidence>
<keyword evidence="3" id="KW-0645">Protease</keyword>
<feature type="compositionally biased region" description="Polar residues" evidence="18">
    <location>
        <begin position="570"/>
        <end position="604"/>
    </location>
</feature>
<keyword evidence="6" id="KW-0547">Nucleotide-binding</keyword>
<feature type="domain" description="Integrase catalytic" evidence="19">
    <location>
        <begin position="401"/>
        <end position="504"/>
    </location>
</feature>
<keyword evidence="17" id="KW-0175">Coiled coil</keyword>
<proteinExistence type="predicted"/>
<name>A0A6L2NBG6_TANCI</name>
<dbReference type="PANTHER" id="PTHR42648:SF11">
    <property type="entry name" value="TRANSPOSON TY4-P GAG-POL POLYPROTEIN"/>
    <property type="match status" value="1"/>
</dbReference>
<dbReference type="Gene3D" id="3.30.420.10">
    <property type="entry name" value="Ribonuclease H-like superfamily/Ribonuclease H"/>
    <property type="match status" value="1"/>
</dbReference>
<dbReference type="Pfam" id="PF22936">
    <property type="entry name" value="Pol_BBD"/>
    <property type="match status" value="1"/>
</dbReference>
<keyword evidence="11" id="KW-0229">DNA integration</keyword>
<dbReference type="SUPFAM" id="SSF53098">
    <property type="entry name" value="Ribonuclease H-like"/>
    <property type="match status" value="1"/>
</dbReference>
<evidence type="ECO:0000256" key="3">
    <source>
        <dbReference type="ARBA" id="ARBA00022670"/>
    </source>
</evidence>
<feature type="region of interest" description="Disordered" evidence="18">
    <location>
        <begin position="789"/>
        <end position="825"/>
    </location>
</feature>
<gene>
    <name evidence="20" type="ORF">Tci_055408</name>
</gene>
<dbReference type="AlphaFoldDB" id="A0A6L2NBG6"/>
<evidence type="ECO:0000313" key="20">
    <source>
        <dbReference type="EMBL" id="GEU83430.1"/>
    </source>
</evidence>
<dbReference type="InterPro" id="IPR013103">
    <property type="entry name" value="RVT_2"/>
</dbReference>
<keyword evidence="15" id="KW-0233">DNA recombination</keyword>
<evidence type="ECO:0000256" key="10">
    <source>
        <dbReference type="ARBA" id="ARBA00022842"/>
    </source>
</evidence>
<evidence type="ECO:0000256" key="5">
    <source>
        <dbReference type="ARBA" id="ARBA00022723"/>
    </source>
</evidence>
<evidence type="ECO:0000256" key="11">
    <source>
        <dbReference type="ARBA" id="ARBA00022908"/>
    </source>
</evidence>
<dbReference type="EMBL" id="BKCJ010008681">
    <property type="protein sequence ID" value="GEU83430.1"/>
    <property type="molecule type" value="Genomic_DNA"/>
</dbReference>
<comment type="caution">
    <text evidence="20">The sequence shown here is derived from an EMBL/GenBank/DDBJ whole genome shotgun (WGS) entry which is preliminary data.</text>
</comment>
<dbReference type="Pfam" id="PF07727">
    <property type="entry name" value="RVT_2"/>
    <property type="match status" value="1"/>
</dbReference>
<dbReference type="GO" id="GO:0003676">
    <property type="term" value="F:nucleic acid binding"/>
    <property type="evidence" value="ECO:0007669"/>
    <property type="project" value="InterPro"/>
</dbReference>
<keyword evidence="10" id="KW-0460">Magnesium</keyword>
<keyword evidence="12" id="KW-0695">RNA-directed DNA polymerase</keyword>
<keyword evidence="14" id="KW-0917">Virion maturation</keyword>
<dbReference type="GO" id="GO:0004519">
    <property type="term" value="F:endonuclease activity"/>
    <property type="evidence" value="ECO:0007669"/>
    <property type="project" value="UniProtKB-KW"/>
</dbReference>
<dbReference type="GO" id="GO:0008233">
    <property type="term" value="F:peptidase activity"/>
    <property type="evidence" value="ECO:0007669"/>
    <property type="project" value="UniProtKB-KW"/>
</dbReference>
<evidence type="ECO:0000256" key="6">
    <source>
        <dbReference type="ARBA" id="ARBA00022741"/>
    </source>
</evidence>
<dbReference type="InterPro" id="IPR054722">
    <property type="entry name" value="PolX-like_BBD"/>
</dbReference>
<evidence type="ECO:0000256" key="4">
    <source>
        <dbReference type="ARBA" id="ARBA00022722"/>
    </source>
</evidence>
<organism evidence="20">
    <name type="scientific">Tanacetum cinerariifolium</name>
    <name type="common">Dalmatian daisy</name>
    <name type="synonym">Chrysanthemum cinerariifolium</name>
    <dbReference type="NCBI Taxonomy" id="118510"/>
    <lineage>
        <taxon>Eukaryota</taxon>
        <taxon>Viridiplantae</taxon>
        <taxon>Streptophyta</taxon>
        <taxon>Embryophyta</taxon>
        <taxon>Tracheophyta</taxon>
        <taxon>Spermatophyta</taxon>
        <taxon>Magnoliopsida</taxon>
        <taxon>eudicotyledons</taxon>
        <taxon>Gunneridae</taxon>
        <taxon>Pentapetalae</taxon>
        <taxon>asterids</taxon>
        <taxon>campanulids</taxon>
        <taxon>Asterales</taxon>
        <taxon>Asteraceae</taxon>
        <taxon>Asteroideae</taxon>
        <taxon>Anthemideae</taxon>
        <taxon>Anthemidinae</taxon>
        <taxon>Tanacetum</taxon>
    </lineage>
</organism>